<keyword evidence="4" id="KW-1185">Reference proteome</keyword>
<proteinExistence type="predicted"/>
<sequence>MAYNWDEYAVEWEQATSITAFAHNAFQQLKAMIDLPGKHVLDFGCGTGLLTQYMATDAKDVVALDGSESMIEELDKKELINVEPVVDELTRGLVAQHPAFRKQFDLIVASSVCAYLPNRAEAMTVIHSLLNEGCAFIHWDWLAGDKTIAGGMSETQARKMMTQAGFHDVTVQHAFSIPDNGELRPVIIGVGYK</sequence>
<dbReference type="RefSeq" id="WP_077314918.1">
    <property type="nucleotide sequence ID" value="NZ_AP024888.1"/>
</dbReference>
<evidence type="ECO:0000313" key="4">
    <source>
        <dbReference type="Proteomes" id="UP000189475"/>
    </source>
</evidence>
<dbReference type="CDD" id="cd02440">
    <property type="entry name" value="AdoMet_MTases"/>
    <property type="match status" value="1"/>
</dbReference>
<dbReference type="OrthoDB" id="9791837at2"/>
<dbReference type="STRING" id="1918946.VPAL9027_02553"/>
<name>A0A1R4B6L1_9VIBR</name>
<reference evidence="3 4" key="1">
    <citation type="submission" date="2017-02" db="EMBL/GenBank/DDBJ databases">
        <authorList>
            <person name="Peterson S.W."/>
        </authorList>
    </citation>
    <scope>NUCLEOTIDE SEQUENCE [LARGE SCALE GENOMIC DNA]</scope>
    <source>
        <strain evidence="3 4">CECT 9027</strain>
    </source>
</reference>
<organism evidence="3 4">
    <name type="scientific">Vibrio palustris</name>
    <dbReference type="NCBI Taxonomy" id="1918946"/>
    <lineage>
        <taxon>Bacteria</taxon>
        <taxon>Pseudomonadati</taxon>
        <taxon>Pseudomonadota</taxon>
        <taxon>Gammaproteobacteria</taxon>
        <taxon>Vibrionales</taxon>
        <taxon>Vibrionaceae</taxon>
        <taxon>Vibrio</taxon>
    </lineage>
</organism>
<dbReference type="PANTHER" id="PTHR43861">
    <property type="entry name" value="TRANS-ACONITATE 2-METHYLTRANSFERASE-RELATED"/>
    <property type="match status" value="1"/>
</dbReference>
<dbReference type="Gene3D" id="3.40.50.150">
    <property type="entry name" value="Vaccinia Virus protein VP39"/>
    <property type="match status" value="1"/>
</dbReference>
<gene>
    <name evidence="3" type="ORF">VPAL9027_02553</name>
</gene>
<evidence type="ECO:0000256" key="1">
    <source>
        <dbReference type="ARBA" id="ARBA00022679"/>
    </source>
</evidence>
<dbReference type="EMBL" id="FUFT01000005">
    <property type="protein sequence ID" value="SJL84563.1"/>
    <property type="molecule type" value="Genomic_DNA"/>
</dbReference>
<dbReference type="GO" id="GO:0016740">
    <property type="term" value="F:transferase activity"/>
    <property type="evidence" value="ECO:0007669"/>
    <property type="project" value="UniProtKB-KW"/>
</dbReference>
<keyword evidence="1" id="KW-0808">Transferase</keyword>
<dbReference type="AlphaFoldDB" id="A0A1R4B6L1"/>
<protein>
    <recommendedName>
        <fullName evidence="2">Methyltransferase type 12 domain-containing protein</fullName>
    </recommendedName>
</protein>
<evidence type="ECO:0000259" key="2">
    <source>
        <dbReference type="Pfam" id="PF08242"/>
    </source>
</evidence>
<dbReference type="SUPFAM" id="SSF53335">
    <property type="entry name" value="S-adenosyl-L-methionine-dependent methyltransferases"/>
    <property type="match status" value="1"/>
</dbReference>
<feature type="domain" description="Methyltransferase type 12" evidence="2">
    <location>
        <begin position="41"/>
        <end position="134"/>
    </location>
</feature>
<accession>A0A1R4B6L1</accession>
<evidence type="ECO:0000313" key="3">
    <source>
        <dbReference type="EMBL" id="SJL84563.1"/>
    </source>
</evidence>
<dbReference type="PANTHER" id="PTHR43861:SF3">
    <property type="entry name" value="PUTATIVE (AFU_ORTHOLOGUE AFUA_2G14390)-RELATED"/>
    <property type="match status" value="1"/>
</dbReference>
<dbReference type="Pfam" id="PF08242">
    <property type="entry name" value="Methyltransf_12"/>
    <property type="match status" value="1"/>
</dbReference>
<dbReference type="InterPro" id="IPR013217">
    <property type="entry name" value="Methyltransf_12"/>
</dbReference>
<dbReference type="Proteomes" id="UP000189475">
    <property type="component" value="Unassembled WGS sequence"/>
</dbReference>
<dbReference type="InterPro" id="IPR029063">
    <property type="entry name" value="SAM-dependent_MTases_sf"/>
</dbReference>